<dbReference type="InterPro" id="IPR005766">
    <property type="entry name" value="P5_carboxy_syn"/>
</dbReference>
<dbReference type="OrthoDB" id="1934954at2759"/>
<dbReference type="Gene3D" id="3.40.1160.10">
    <property type="entry name" value="Acetylglutamate kinase-like"/>
    <property type="match status" value="1"/>
</dbReference>
<dbReference type="InterPro" id="IPR036393">
    <property type="entry name" value="AceGlu_kinase-like_sf"/>
</dbReference>
<dbReference type="EC" id="2.7.2.11" evidence="17"/>
<dbReference type="PANTHER" id="PTHR11063">
    <property type="entry name" value="GLUTAMATE SEMIALDEHYDE DEHYDROGENASE"/>
    <property type="match status" value="1"/>
</dbReference>
<dbReference type="PROSITE" id="PS01223">
    <property type="entry name" value="PROA"/>
    <property type="match status" value="1"/>
</dbReference>
<evidence type="ECO:0000256" key="15">
    <source>
        <dbReference type="ARBA" id="ARBA00049024"/>
    </source>
</evidence>
<dbReference type="GO" id="GO:0055129">
    <property type="term" value="P:L-proline biosynthetic process"/>
    <property type="evidence" value="ECO:0007669"/>
    <property type="project" value="UniProtKB-UniPathway"/>
</dbReference>
<comment type="similarity">
    <text evidence="5 17">In the N-terminal section; belongs to the glutamate 5-kinase family.</text>
</comment>
<comment type="pathway">
    <text evidence="2 17">Amino-acid biosynthesis; L-proline biosynthesis; L-glutamate 5-semialdehyde from L-glutamate: step 2/2.</text>
</comment>
<evidence type="ECO:0000259" key="19">
    <source>
        <dbReference type="Pfam" id="PF00696"/>
    </source>
</evidence>
<comment type="catalytic activity">
    <reaction evidence="16 17">
        <text>L-glutamate + ATP = L-glutamyl 5-phosphate + ADP</text>
        <dbReference type="Rhea" id="RHEA:14877"/>
        <dbReference type="ChEBI" id="CHEBI:29985"/>
        <dbReference type="ChEBI" id="CHEBI:30616"/>
        <dbReference type="ChEBI" id="CHEBI:58274"/>
        <dbReference type="ChEBI" id="CHEBI:456216"/>
        <dbReference type="EC" id="2.7.2.11"/>
    </reaction>
</comment>
<evidence type="ECO:0000256" key="17">
    <source>
        <dbReference type="PIRNR" id="PIRNR036429"/>
    </source>
</evidence>
<comment type="catalytic activity">
    <reaction evidence="15 17">
        <text>L-glutamate 5-semialdehyde + phosphate + NADP(+) = L-glutamyl 5-phosphate + NADPH + H(+)</text>
        <dbReference type="Rhea" id="RHEA:19541"/>
        <dbReference type="ChEBI" id="CHEBI:15378"/>
        <dbReference type="ChEBI" id="CHEBI:43474"/>
        <dbReference type="ChEBI" id="CHEBI:57783"/>
        <dbReference type="ChEBI" id="CHEBI:58066"/>
        <dbReference type="ChEBI" id="CHEBI:58274"/>
        <dbReference type="ChEBI" id="CHEBI:58349"/>
        <dbReference type="EC" id="1.2.1.41"/>
    </reaction>
</comment>
<evidence type="ECO:0000259" key="18">
    <source>
        <dbReference type="Pfam" id="PF00171"/>
    </source>
</evidence>
<dbReference type="NCBIfam" id="NF001221">
    <property type="entry name" value="PRK00197.1"/>
    <property type="match status" value="1"/>
</dbReference>
<keyword evidence="12 17" id="KW-0521">NADP</keyword>
<evidence type="ECO:0000256" key="5">
    <source>
        <dbReference type="ARBA" id="ARBA00009302"/>
    </source>
</evidence>
<evidence type="ECO:0000256" key="12">
    <source>
        <dbReference type="ARBA" id="ARBA00022857"/>
    </source>
</evidence>
<keyword evidence="13 17" id="KW-0560">Oxidoreductase</keyword>
<dbReference type="SUPFAM" id="SSF53633">
    <property type="entry name" value="Carbamate kinase-like"/>
    <property type="match status" value="1"/>
</dbReference>
<evidence type="ECO:0000256" key="2">
    <source>
        <dbReference type="ARBA" id="ARBA00004985"/>
    </source>
</evidence>
<dbReference type="NCBIfam" id="TIGR01027">
    <property type="entry name" value="proB"/>
    <property type="match status" value="1"/>
</dbReference>
<evidence type="ECO:0000256" key="14">
    <source>
        <dbReference type="ARBA" id="ARBA00023268"/>
    </source>
</evidence>
<dbReference type="Proteomes" id="UP000515121">
    <property type="component" value="Unplaced"/>
</dbReference>
<dbReference type="FunFam" id="3.40.605.10:FF:000062">
    <property type="entry name" value="Delta-1-pyrroline-5-carboxylate synthase"/>
    <property type="match status" value="1"/>
</dbReference>
<evidence type="ECO:0000256" key="7">
    <source>
        <dbReference type="ARBA" id="ARBA00022650"/>
    </source>
</evidence>
<accession>A0A6P6AJQ5</accession>
<dbReference type="GO" id="GO:0005524">
    <property type="term" value="F:ATP binding"/>
    <property type="evidence" value="ECO:0007669"/>
    <property type="project" value="UniProtKB-UniRule"/>
</dbReference>
<comment type="similarity">
    <text evidence="4 17">In the C-terminal section; belongs to the gamma-glutamyl phosphate reductase family.</text>
</comment>
<dbReference type="PRINTS" id="PR00474">
    <property type="entry name" value="GLU5KINASE"/>
</dbReference>
<evidence type="ECO:0000256" key="10">
    <source>
        <dbReference type="ARBA" id="ARBA00022777"/>
    </source>
</evidence>
<dbReference type="FunFam" id="3.40.309.10:FF:000015">
    <property type="entry name" value="Delta-1-pyrroline-5-carboxylate synthase"/>
    <property type="match status" value="1"/>
</dbReference>
<dbReference type="Gene3D" id="3.40.309.10">
    <property type="entry name" value="Aldehyde Dehydrogenase, Chain A, domain 2"/>
    <property type="match status" value="1"/>
</dbReference>
<keyword evidence="20" id="KW-1185">Reference proteome</keyword>
<evidence type="ECO:0000313" key="21">
    <source>
        <dbReference type="RefSeq" id="XP_022765097.1"/>
    </source>
</evidence>
<dbReference type="InterPro" id="IPR000965">
    <property type="entry name" value="GPR_dom"/>
</dbReference>
<dbReference type="HAMAP" id="MF_00412">
    <property type="entry name" value="ProA"/>
    <property type="match status" value="1"/>
</dbReference>
<evidence type="ECO:0000256" key="4">
    <source>
        <dbReference type="ARBA" id="ARBA00006300"/>
    </source>
</evidence>
<dbReference type="InterPro" id="IPR019797">
    <property type="entry name" value="Glutamate_5-kinase_CS"/>
</dbReference>
<dbReference type="InterPro" id="IPR001057">
    <property type="entry name" value="Glu/AcGlu_kinase"/>
</dbReference>
<keyword evidence="10 17" id="KW-0418">Kinase</keyword>
<keyword evidence="14" id="KW-0511">Multifunctional enzyme</keyword>
<dbReference type="NCBIfam" id="TIGR01092">
    <property type="entry name" value="P5CS"/>
    <property type="match status" value="1"/>
</dbReference>
<keyword evidence="7 17" id="KW-0641">Proline biosynthesis</keyword>
<comment type="pathway">
    <text evidence="3 17">Amino-acid biosynthesis; L-proline biosynthesis; L-glutamate 5-semialdehyde from L-glutamate: step 1/2.</text>
</comment>
<dbReference type="FunFam" id="3.40.1160.10:FF:000013">
    <property type="entry name" value="Delta-1-pyrroline-5-carboxylate synthase"/>
    <property type="match status" value="1"/>
</dbReference>
<dbReference type="InterPro" id="IPR015590">
    <property type="entry name" value="Aldehyde_DH_dom"/>
</dbReference>
<evidence type="ECO:0000256" key="16">
    <source>
        <dbReference type="ARBA" id="ARBA00049141"/>
    </source>
</evidence>
<dbReference type="PANTHER" id="PTHR11063:SF8">
    <property type="entry name" value="DELTA-1-PYRROLINE-5-CARBOXYLATE SYNTHASE"/>
    <property type="match status" value="1"/>
</dbReference>
<dbReference type="HAMAP" id="MF_00456">
    <property type="entry name" value="ProB"/>
    <property type="match status" value="1"/>
</dbReference>
<dbReference type="GO" id="GO:0004349">
    <property type="term" value="F:glutamate 5-kinase activity"/>
    <property type="evidence" value="ECO:0007669"/>
    <property type="project" value="UniProtKB-UniRule"/>
</dbReference>
<evidence type="ECO:0000313" key="20">
    <source>
        <dbReference type="Proteomes" id="UP000515121"/>
    </source>
</evidence>
<gene>
    <name evidence="21" type="primary">LOC111310174</name>
</gene>
<dbReference type="InterPro" id="IPR005715">
    <property type="entry name" value="Glu_5kinase/COase_Synthase"/>
</dbReference>
<dbReference type="AlphaFoldDB" id="A0A6P6AJQ5"/>
<dbReference type="InterPro" id="IPR016162">
    <property type="entry name" value="Ald_DH_N"/>
</dbReference>
<dbReference type="InterPro" id="IPR016163">
    <property type="entry name" value="Ald_DH_C"/>
</dbReference>
<dbReference type="NCBIfam" id="TIGR00407">
    <property type="entry name" value="proA"/>
    <property type="match status" value="1"/>
</dbReference>
<dbReference type="UniPathway" id="UPA00098">
    <property type="reaction ID" value="UER00359"/>
</dbReference>
<evidence type="ECO:0000256" key="6">
    <source>
        <dbReference type="ARBA" id="ARBA00022605"/>
    </source>
</evidence>
<keyword evidence="8 17" id="KW-0808">Transferase</keyword>
<dbReference type="EC" id="1.2.1.41" evidence="17"/>
<dbReference type="Pfam" id="PF00171">
    <property type="entry name" value="Aldedh"/>
    <property type="match status" value="1"/>
</dbReference>
<evidence type="ECO:0000256" key="3">
    <source>
        <dbReference type="ARBA" id="ARBA00005185"/>
    </source>
</evidence>
<name>A0A6P6AJQ5_DURZI</name>
<dbReference type="Gene3D" id="3.40.605.10">
    <property type="entry name" value="Aldehyde Dehydrogenase, Chain A, domain 1"/>
    <property type="match status" value="1"/>
</dbReference>
<dbReference type="GO" id="GO:0005737">
    <property type="term" value="C:cytoplasm"/>
    <property type="evidence" value="ECO:0007669"/>
    <property type="project" value="UniProtKB-UniRule"/>
</dbReference>
<dbReference type="InterPro" id="IPR020593">
    <property type="entry name" value="G-glutamylP_reductase_CS"/>
</dbReference>
<reference evidence="21" key="1">
    <citation type="submission" date="2025-08" db="UniProtKB">
        <authorList>
            <consortium name="RefSeq"/>
        </authorList>
    </citation>
    <scope>IDENTIFICATION</scope>
    <source>
        <tissue evidence="21">Fruit stalk</tissue>
    </source>
</reference>
<dbReference type="CDD" id="cd07079">
    <property type="entry name" value="ALDH_F18-19_ProA-GPR"/>
    <property type="match status" value="1"/>
</dbReference>
<keyword evidence="6 17" id="KW-0028">Amino-acid biosynthesis</keyword>
<evidence type="ECO:0000256" key="8">
    <source>
        <dbReference type="ARBA" id="ARBA00022679"/>
    </source>
</evidence>
<dbReference type="InterPro" id="IPR001048">
    <property type="entry name" value="Asp/Glu/Uridylate_kinase"/>
</dbReference>
<sequence>MANMDSSRAFVKDVKRLVIKVGTAVVTRNDGRLALGRLGALCEQIKELNSQGYEIILVTSGAVGLGRQRLRYRRLVNSSFADLQKPQVELDGKACAAVGQNSLMALYDSLFNELDISSAQLLVTDSDFRDKDFRKQLNETVKSLLSLKVIPIFNENDAVSTRKAPYEDSSGIFWDNDSLAALLALELKADLLVLLSDVEGLYSGPPSDSKSKLIHTYVKEKHQTEITFGDKSRVGRGGMTAKVKAAVNAAYAGIPVVITSGFAAENIIKVLQGQRIGTLFHQDAHLWEPTKEVGSREMAVAARESSRRLQALSSQERKKILLDIADALEANEKLITIENEADVAAAQEAGYEKSLISRLVLKPGKISNLAKSIRVLANMEDPIGRVLKKTQVADGLILEKTSSPLGVLLIVFESRPEALVQITSLAIRSGNGLLLKGGKEAKRSNAILHKVITEAIPDTVGSKVIGLVTSRDEIPDLLKLDDVIDLVIPRGSNKLVSQIKSSTKIPVLGHADGICHVYVDKFADIEMAKQIVLDAKIDYPAACNAMETLLVHKDLVQSGALNELIVDLRIEGVMLYGGPRASSLLKIPQARSFHHEYNSLACTVEIVDDVGAAIHHIHHNGSAHTDCIITEDQEIAEIFLNQVDSAAVFHNASTRFCDGARFGLGAEVGISTSRIHARGPVGVEGLLTTRWILKGSGQVVDGDKGVIYTHKDIPVDS</sequence>
<dbReference type="GO" id="GO:0004350">
    <property type="term" value="F:glutamate-5-semialdehyde dehydrogenase activity"/>
    <property type="evidence" value="ECO:0007669"/>
    <property type="project" value="UniProtKB-UniRule"/>
</dbReference>
<dbReference type="GeneID" id="111310174"/>
<proteinExistence type="inferred from homology"/>
<feature type="domain" description="Aspartate/glutamate/uridylate kinase" evidence="19">
    <location>
        <begin position="15"/>
        <end position="260"/>
    </location>
</feature>
<dbReference type="PIRSF" id="PIRSF036429">
    <property type="entry name" value="P5C_syn"/>
    <property type="match status" value="1"/>
</dbReference>
<comment type="function">
    <text evidence="1 17">P5CS plays a key role in proline biosynthesis, leading to osmoregulation in plants.</text>
</comment>
<dbReference type="RefSeq" id="XP_022765097.1">
    <property type="nucleotide sequence ID" value="XM_022909362.1"/>
</dbReference>
<evidence type="ECO:0000256" key="9">
    <source>
        <dbReference type="ARBA" id="ARBA00022741"/>
    </source>
</evidence>
<feature type="domain" description="Aldehyde dehydrogenase" evidence="18">
    <location>
        <begin position="298"/>
        <end position="557"/>
    </location>
</feature>
<evidence type="ECO:0000256" key="11">
    <source>
        <dbReference type="ARBA" id="ARBA00022840"/>
    </source>
</evidence>
<dbReference type="InterPro" id="IPR016161">
    <property type="entry name" value="Ald_DH/histidinol_DH"/>
</dbReference>
<evidence type="ECO:0000256" key="1">
    <source>
        <dbReference type="ARBA" id="ARBA00003492"/>
    </source>
</evidence>
<dbReference type="PROSITE" id="PS00902">
    <property type="entry name" value="GLUTAMATE_5_KINASE"/>
    <property type="match status" value="1"/>
</dbReference>
<dbReference type="SUPFAM" id="SSF53720">
    <property type="entry name" value="ALDH-like"/>
    <property type="match status" value="1"/>
</dbReference>
<keyword evidence="9 17" id="KW-0547">Nucleotide-binding</keyword>
<dbReference type="KEGG" id="dzi:111310174"/>
<evidence type="ECO:0000256" key="13">
    <source>
        <dbReference type="ARBA" id="ARBA00023002"/>
    </source>
</evidence>
<organism evidence="20 21">
    <name type="scientific">Durio zibethinus</name>
    <name type="common">Durian</name>
    <dbReference type="NCBI Taxonomy" id="66656"/>
    <lineage>
        <taxon>Eukaryota</taxon>
        <taxon>Viridiplantae</taxon>
        <taxon>Streptophyta</taxon>
        <taxon>Embryophyta</taxon>
        <taxon>Tracheophyta</taxon>
        <taxon>Spermatophyta</taxon>
        <taxon>Magnoliopsida</taxon>
        <taxon>eudicotyledons</taxon>
        <taxon>Gunneridae</taxon>
        <taxon>Pentapetalae</taxon>
        <taxon>rosids</taxon>
        <taxon>malvids</taxon>
        <taxon>Malvales</taxon>
        <taxon>Malvaceae</taxon>
        <taxon>Helicteroideae</taxon>
        <taxon>Durio</taxon>
    </lineage>
</organism>
<dbReference type="Pfam" id="PF00696">
    <property type="entry name" value="AA_kinase"/>
    <property type="match status" value="1"/>
</dbReference>
<keyword evidence="11 17" id="KW-0067">ATP-binding</keyword>
<protein>
    <recommendedName>
        <fullName evidence="17">Delta-1-pyrroline-5-carboxylate synthase</fullName>
    </recommendedName>
    <domain>
        <recommendedName>
            <fullName evidence="17">Glutamate 5-kinase</fullName>
            <shortName evidence="17">GK</shortName>
            <ecNumber evidence="17">2.7.2.11</ecNumber>
        </recommendedName>
        <alternativeName>
            <fullName evidence="17">Gamma-glutamyl kinase</fullName>
        </alternativeName>
    </domain>
    <domain>
        <recommendedName>
            <fullName evidence="17">Gamma-glutamyl phosphate reductase</fullName>
            <shortName evidence="17">GPR</shortName>
            <ecNumber evidence="17">1.2.1.41</ecNumber>
        </recommendedName>
        <alternativeName>
            <fullName evidence="17">Glutamate-5-semialdehyde dehydrogenase</fullName>
        </alternativeName>
        <alternativeName>
            <fullName evidence="17">Glutamyl-gamma-semialdehyde dehydrogenase</fullName>
        </alternativeName>
    </domain>
</protein>